<gene>
    <name evidence="2" type="ORF">AMTR_s00020p00176160</name>
</gene>
<feature type="compositionally biased region" description="Polar residues" evidence="1">
    <location>
        <begin position="154"/>
        <end position="175"/>
    </location>
</feature>
<keyword evidence="3" id="KW-1185">Reference proteome</keyword>
<evidence type="ECO:0000313" key="2">
    <source>
        <dbReference type="EMBL" id="ERN11877.1"/>
    </source>
</evidence>
<feature type="compositionally biased region" description="Basic and acidic residues" evidence="1">
    <location>
        <begin position="54"/>
        <end position="65"/>
    </location>
</feature>
<feature type="region of interest" description="Disordered" evidence="1">
    <location>
        <begin position="35"/>
        <end position="133"/>
    </location>
</feature>
<reference evidence="3" key="1">
    <citation type="journal article" date="2013" name="Science">
        <title>The Amborella genome and the evolution of flowering plants.</title>
        <authorList>
            <consortium name="Amborella Genome Project"/>
        </authorList>
    </citation>
    <scope>NUCLEOTIDE SEQUENCE [LARGE SCALE GENOMIC DNA]</scope>
</reference>
<organism evidence="2 3">
    <name type="scientific">Amborella trichopoda</name>
    <dbReference type="NCBI Taxonomy" id="13333"/>
    <lineage>
        <taxon>Eukaryota</taxon>
        <taxon>Viridiplantae</taxon>
        <taxon>Streptophyta</taxon>
        <taxon>Embryophyta</taxon>
        <taxon>Tracheophyta</taxon>
        <taxon>Spermatophyta</taxon>
        <taxon>Magnoliopsida</taxon>
        <taxon>Amborellales</taxon>
        <taxon>Amborellaceae</taxon>
        <taxon>Amborella</taxon>
    </lineage>
</organism>
<feature type="compositionally biased region" description="Basic and acidic residues" evidence="1">
    <location>
        <begin position="79"/>
        <end position="92"/>
    </location>
</feature>
<protein>
    <submittedName>
        <fullName evidence="2">Uncharacterized protein</fullName>
    </submittedName>
</protein>
<evidence type="ECO:0000256" key="1">
    <source>
        <dbReference type="SAM" id="MobiDB-lite"/>
    </source>
</evidence>
<dbReference type="HOGENOM" id="CLU_1211212_0_0_1"/>
<accession>W1PPD2</accession>
<dbReference type="EMBL" id="KI392664">
    <property type="protein sequence ID" value="ERN11877.1"/>
    <property type="molecule type" value="Genomic_DNA"/>
</dbReference>
<sequence length="229" mass="24568">MIFGQSERGVNPSCEEGFAPAPSTLIEGESCSGSYIWASHAPKPPSSVKPKNVLPKEREDRESERKRKRGREPSPVPSSRERGSRSDREDLHSATVPSVPSHARWARLGARRAPDSPPAVSPSTPAAILRPADSWPGWSIPTVSVMPALEATQEEVSTSSACPSGLSTAQSSYSPTLGGPLGDNPLGFCATLTATTSLRERMEAFRACVANLRGLARQRNLRPSRWDAA</sequence>
<proteinExistence type="predicted"/>
<feature type="region of interest" description="Disordered" evidence="1">
    <location>
        <begin position="154"/>
        <end position="178"/>
    </location>
</feature>
<dbReference type="Gramene" id="ERN11877">
    <property type="protein sequence ID" value="ERN11877"/>
    <property type="gene ID" value="AMTR_s00020p00176160"/>
</dbReference>
<name>W1PPD2_AMBTC</name>
<feature type="region of interest" description="Disordered" evidence="1">
    <location>
        <begin position="1"/>
        <end position="22"/>
    </location>
</feature>
<evidence type="ECO:0000313" key="3">
    <source>
        <dbReference type="Proteomes" id="UP000017836"/>
    </source>
</evidence>
<dbReference type="Proteomes" id="UP000017836">
    <property type="component" value="Unassembled WGS sequence"/>
</dbReference>
<dbReference type="AlphaFoldDB" id="W1PPD2"/>